<keyword evidence="2" id="KW-1185">Reference proteome</keyword>
<evidence type="ECO:0000313" key="2">
    <source>
        <dbReference type="Proteomes" id="UP000652681"/>
    </source>
</evidence>
<dbReference type="InterPro" id="IPR019292">
    <property type="entry name" value="McrC"/>
</dbReference>
<evidence type="ECO:0008006" key="3">
    <source>
        <dbReference type="Google" id="ProtNLM"/>
    </source>
</evidence>
<accession>A0A8J6P5K4</accession>
<sequence length="423" mass="49083">MARLLFDKAVPEHFGYGNNNKQFLTDEEIHFNEFICFKNQKDKYCYRLFTEGDKRRIETSYYIGVDWLKKEELVIQVEPKINSGIAQTNYLKMLSVAMSHPGTSDLVKDIYEIKFDAEPIEINQQDDLLTPLLVIQYVNLLKNIVRKGLIKSYHKQESNLKSRIKGKILVSQSIKENLVKNRALFTKCSFEVFDEDIPVNRILKKALEFSKRYMSMFNLKLDQDKLNYISPAFEHVSSNTFSQDLKGIKINSFYKEYNEALSLANLIMRRFGYNINSIEKSQQIKTPPFWIDMSLLFELYTLALLKDSLSNDVIFQFHGNYGFPDYLIKSKRMIADAKYKPVYADASFDIDNIRQISGYARDMKVRAELGAIDKEELDCLIIYPDSSSENTDLVNLESKLEPIEQFAGFYKVGVKLPLSKGIT</sequence>
<dbReference type="PANTHER" id="PTHR38733:SF1">
    <property type="entry name" value="TYPE IV METHYL-DIRECTED RESTRICTION ENZYME ECOKMCRBC"/>
    <property type="match status" value="1"/>
</dbReference>
<comment type="caution">
    <text evidence="1">The sequence shown here is derived from an EMBL/GenBank/DDBJ whole genome shotgun (WGS) entry which is preliminary data.</text>
</comment>
<organism evidence="1 2">
    <name type="scientific">Taishania pollutisoli</name>
    <dbReference type="NCBI Taxonomy" id="2766479"/>
    <lineage>
        <taxon>Bacteria</taxon>
        <taxon>Pseudomonadati</taxon>
        <taxon>Bacteroidota</taxon>
        <taxon>Flavobacteriia</taxon>
        <taxon>Flavobacteriales</taxon>
        <taxon>Crocinitomicaceae</taxon>
        <taxon>Taishania</taxon>
    </lineage>
</organism>
<reference evidence="1" key="1">
    <citation type="submission" date="2020-09" db="EMBL/GenBank/DDBJ databases">
        <title>Taishania pollutisoli gen. nov., sp. nov., Isolated from Tetrabromobisphenol A-Contaminated Soil.</title>
        <authorList>
            <person name="Chen Q."/>
        </authorList>
    </citation>
    <scope>NUCLEOTIDE SEQUENCE</scope>
    <source>
        <strain evidence="1">CZZ-1</strain>
    </source>
</reference>
<proteinExistence type="predicted"/>
<dbReference type="Proteomes" id="UP000652681">
    <property type="component" value="Unassembled WGS sequence"/>
</dbReference>
<dbReference type="RefSeq" id="WP_216713868.1">
    <property type="nucleotide sequence ID" value="NZ_JACVEL010000003.1"/>
</dbReference>
<name>A0A8J6P5K4_9FLAO</name>
<dbReference type="PANTHER" id="PTHR38733">
    <property type="entry name" value="PROTEIN MCRC"/>
    <property type="match status" value="1"/>
</dbReference>
<protein>
    <recommendedName>
        <fullName evidence="3">McrBC 5-methylcytosine restriction system component</fullName>
    </recommendedName>
</protein>
<evidence type="ECO:0000313" key="1">
    <source>
        <dbReference type="EMBL" id="MBC9812197.1"/>
    </source>
</evidence>
<dbReference type="AlphaFoldDB" id="A0A8J6P5K4"/>
<dbReference type="Pfam" id="PF10117">
    <property type="entry name" value="McrBC"/>
    <property type="match status" value="1"/>
</dbReference>
<dbReference type="EMBL" id="JACVEL010000003">
    <property type="protein sequence ID" value="MBC9812197.1"/>
    <property type="molecule type" value="Genomic_DNA"/>
</dbReference>
<gene>
    <name evidence="1" type="ORF">H9Y05_06860</name>
</gene>